<dbReference type="InterPro" id="IPR034595">
    <property type="entry name" value="NDUFAF8"/>
</dbReference>
<dbReference type="GO" id="GO:0005739">
    <property type="term" value="C:mitochondrion"/>
    <property type="evidence" value="ECO:0007669"/>
    <property type="project" value="InterPro"/>
</dbReference>
<evidence type="ECO:0000313" key="1">
    <source>
        <dbReference type="EMBL" id="KAF0740158.1"/>
    </source>
</evidence>
<comment type="caution">
    <text evidence="1">The sequence shown here is derived from an EMBL/GenBank/DDBJ whole genome shotgun (WGS) entry which is preliminary data.</text>
</comment>
<organism evidence="1 2">
    <name type="scientific">Aphanomyces euteiches</name>
    <dbReference type="NCBI Taxonomy" id="100861"/>
    <lineage>
        <taxon>Eukaryota</taxon>
        <taxon>Sar</taxon>
        <taxon>Stramenopiles</taxon>
        <taxon>Oomycota</taxon>
        <taxon>Saprolegniomycetes</taxon>
        <taxon>Saprolegniales</taxon>
        <taxon>Verrucalvaceae</taxon>
        <taxon>Aphanomyces</taxon>
    </lineage>
</organism>
<dbReference type="GO" id="GO:0032981">
    <property type="term" value="P:mitochondrial respiratory chain complex I assembly"/>
    <property type="evidence" value="ECO:0007669"/>
    <property type="project" value="InterPro"/>
</dbReference>
<protein>
    <recommendedName>
        <fullName evidence="3">IMS import disulfide relay-system CHCH-CHCH-like Cx9C domain-containing protein</fullName>
    </recommendedName>
</protein>
<name>A0A6G0XIW9_9STRA</name>
<proteinExistence type="predicted"/>
<dbReference type="EMBL" id="VJMJ01000054">
    <property type="protein sequence ID" value="KAF0740158.1"/>
    <property type="molecule type" value="Genomic_DNA"/>
</dbReference>
<sequence length="66" mass="7105">MTAGGSSSRRMSQIFTQMMTTCPLDIQVYGACVANIEGGVNKNACEKEFAKLRLCFQQAAAKAAKK</sequence>
<keyword evidence="2" id="KW-1185">Reference proteome</keyword>
<dbReference type="AlphaFoldDB" id="A0A6G0XIW9"/>
<reference evidence="1 2" key="1">
    <citation type="submission" date="2019-07" db="EMBL/GenBank/DDBJ databases">
        <title>Genomics analysis of Aphanomyces spp. identifies a new class of oomycete effector associated with host adaptation.</title>
        <authorList>
            <person name="Gaulin E."/>
        </authorList>
    </citation>
    <scope>NUCLEOTIDE SEQUENCE [LARGE SCALE GENOMIC DNA]</scope>
    <source>
        <strain evidence="1 2">ATCC 201684</strain>
    </source>
</reference>
<dbReference type="PANTHER" id="PTHR34561:SF1">
    <property type="entry name" value="NADH DEHYDROGENASE [UBIQUINONE] 1 ALPHA SUBCOMPLEX ASSEMBLY FACTOR 8"/>
    <property type="match status" value="1"/>
</dbReference>
<dbReference type="PANTHER" id="PTHR34561">
    <property type="entry name" value="NADH DEHYDROGENASE [UBIQUINONE] 1 ALPHA SUBCOMPLEX ASSEMBLY FACTOR 8"/>
    <property type="match status" value="1"/>
</dbReference>
<gene>
    <name evidence="1" type="ORF">Ae201684_004393</name>
</gene>
<dbReference type="VEuPathDB" id="FungiDB:AeMF1_003787"/>
<accession>A0A6G0XIW9</accession>
<evidence type="ECO:0000313" key="2">
    <source>
        <dbReference type="Proteomes" id="UP000481153"/>
    </source>
</evidence>
<evidence type="ECO:0008006" key="3">
    <source>
        <dbReference type="Google" id="ProtNLM"/>
    </source>
</evidence>
<dbReference type="Proteomes" id="UP000481153">
    <property type="component" value="Unassembled WGS sequence"/>
</dbReference>